<dbReference type="Gene3D" id="3.40.50.1820">
    <property type="entry name" value="alpha/beta hydrolase"/>
    <property type="match status" value="1"/>
</dbReference>
<dbReference type="PANTHER" id="PTHR43329">
    <property type="entry name" value="EPOXIDE HYDROLASE"/>
    <property type="match status" value="1"/>
</dbReference>
<proteinExistence type="predicted"/>
<dbReference type="Pfam" id="PF00561">
    <property type="entry name" value="Abhydrolase_1"/>
    <property type="match status" value="1"/>
</dbReference>
<accession>A0ABQ5ZLN4</accession>
<dbReference type="InterPro" id="IPR029058">
    <property type="entry name" value="AB_hydrolase_fold"/>
</dbReference>
<gene>
    <name evidence="2" type="primary">dhaA</name>
    <name evidence="2" type="ORF">GCM10007923_47580</name>
</gene>
<dbReference type="SUPFAM" id="SSF53474">
    <property type="entry name" value="alpha/beta-Hydrolases"/>
    <property type="match status" value="1"/>
</dbReference>
<dbReference type="RefSeq" id="WP_244769698.1">
    <property type="nucleotide sequence ID" value="NZ_BSOP01000039.1"/>
</dbReference>
<protein>
    <submittedName>
        <fullName evidence="2">Haloalkane dehalogenase</fullName>
    </submittedName>
</protein>
<dbReference type="Proteomes" id="UP001156702">
    <property type="component" value="Unassembled WGS sequence"/>
</dbReference>
<evidence type="ECO:0000313" key="3">
    <source>
        <dbReference type="Proteomes" id="UP001156702"/>
    </source>
</evidence>
<reference evidence="3" key="1">
    <citation type="journal article" date="2019" name="Int. J. Syst. Evol. Microbiol.">
        <title>The Global Catalogue of Microorganisms (GCM) 10K type strain sequencing project: providing services to taxonomists for standard genome sequencing and annotation.</title>
        <authorList>
            <consortium name="The Broad Institute Genomics Platform"/>
            <consortium name="The Broad Institute Genome Sequencing Center for Infectious Disease"/>
            <person name="Wu L."/>
            <person name="Ma J."/>
        </authorList>
    </citation>
    <scope>NUCLEOTIDE SEQUENCE [LARGE SCALE GENOMIC DNA]</scope>
    <source>
        <strain evidence="3">NBRC 102122</strain>
    </source>
</reference>
<organism evidence="2 3">
    <name type="scientific">Shinella yambaruensis</name>
    <dbReference type="NCBI Taxonomy" id="415996"/>
    <lineage>
        <taxon>Bacteria</taxon>
        <taxon>Pseudomonadati</taxon>
        <taxon>Pseudomonadota</taxon>
        <taxon>Alphaproteobacteria</taxon>
        <taxon>Hyphomicrobiales</taxon>
        <taxon>Rhizobiaceae</taxon>
        <taxon>Shinella</taxon>
    </lineage>
</organism>
<comment type="caution">
    <text evidence="2">The sequence shown here is derived from an EMBL/GenBank/DDBJ whole genome shotgun (WGS) entry which is preliminary data.</text>
</comment>
<dbReference type="NCBIfam" id="NF002938">
    <property type="entry name" value="PRK03592.1"/>
    <property type="match status" value="1"/>
</dbReference>
<evidence type="ECO:0000313" key="2">
    <source>
        <dbReference type="EMBL" id="GLR53543.1"/>
    </source>
</evidence>
<sequence length="296" mass="33668">MTINAQPFATKKYIEIKGRRMAYIDEGEGAPIVFQHGNGSSSFLWRNIMPASRGLGRLIACDLIGMGDSEKLPNAGPDNYTFKENREFLFALWEELGINKDVVLVLHDWGSALGFDWANQHQDRVQGIAFMESIVQPLRWSEFPEYAVELFRTFRSPQGEELVLKDNAFIEKVVAGSVLDPLDEAVLNEYRRPFLEAGEGRRPTLTWPRQLPIDGEPADVHEIVESYSRWLAENDVPKLYVNVVPGVLDAGRQREFTRSFKSQREITVRGAHYVQEESPKEIGDAIAEFIRDLRGL</sequence>
<dbReference type="InterPro" id="IPR000073">
    <property type="entry name" value="AB_hydrolase_1"/>
</dbReference>
<dbReference type="EMBL" id="BSOP01000039">
    <property type="protein sequence ID" value="GLR53543.1"/>
    <property type="molecule type" value="Genomic_DNA"/>
</dbReference>
<feature type="domain" description="AB hydrolase-1" evidence="1">
    <location>
        <begin position="31"/>
        <end position="152"/>
    </location>
</feature>
<evidence type="ECO:0000259" key="1">
    <source>
        <dbReference type="Pfam" id="PF00561"/>
    </source>
</evidence>
<keyword evidence="3" id="KW-1185">Reference proteome</keyword>
<name>A0ABQ5ZLN4_9HYPH</name>